<name>A0ABR9EE92_9GAMM</name>
<evidence type="ECO:0000313" key="2">
    <source>
        <dbReference type="Proteomes" id="UP000615755"/>
    </source>
</evidence>
<dbReference type="EMBL" id="AQGV01000012">
    <property type="protein sequence ID" value="MBE0369306.1"/>
    <property type="molecule type" value="Genomic_DNA"/>
</dbReference>
<organism evidence="1 2">
    <name type="scientific">Pseudoalteromonas aurantia 208</name>
    <dbReference type="NCBI Taxonomy" id="1314867"/>
    <lineage>
        <taxon>Bacteria</taxon>
        <taxon>Pseudomonadati</taxon>
        <taxon>Pseudomonadota</taxon>
        <taxon>Gammaproteobacteria</taxon>
        <taxon>Alteromonadales</taxon>
        <taxon>Pseudoalteromonadaceae</taxon>
        <taxon>Pseudoalteromonas</taxon>
    </lineage>
</organism>
<keyword evidence="2" id="KW-1185">Reference proteome</keyword>
<reference evidence="1 2" key="1">
    <citation type="submission" date="2015-03" db="EMBL/GenBank/DDBJ databases">
        <title>Genome sequence of Pseudoalteromonas aurantia.</title>
        <authorList>
            <person name="Xie B.-B."/>
            <person name="Rong J.-C."/>
            <person name="Qin Q.-L."/>
            <person name="Zhang Y.-Z."/>
        </authorList>
    </citation>
    <scope>NUCLEOTIDE SEQUENCE [LARGE SCALE GENOMIC DNA]</scope>
    <source>
        <strain evidence="1 2">208</strain>
    </source>
</reference>
<protein>
    <recommendedName>
        <fullName evidence="3">Orphan protein</fullName>
    </recommendedName>
</protein>
<sequence length="42" mass="4762">MTLNTANINNSKVQCLLINNKCIHNIDTAARNKNTTLMQFQL</sequence>
<gene>
    <name evidence="1" type="ORF">PAUR_a3127</name>
</gene>
<evidence type="ECO:0000313" key="1">
    <source>
        <dbReference type="EMBL" id="MBE0369306.1"/>
    </source>
</evidence>
<accession>A0ABR9EE92</accession>
<dbReference type="Proteomes" id="UP000615755">
    <property type="component" value="Unassembled WGS sequence"/>
</dbReference>
<proteinExistence type="predicted"/>
<comment type="caution">
    <text evidence="1">The sequence shown here is derived from an EMBL/GenBank/DDBJ whole genome shotgun (WGS) entry which is preliminary data.</text>
</comment>
<evidence type="ECO:0008006" key="3">
    <source>
        <dbReference type="Google" id="ProtNLM"/>
    </source>
</evidence>